<dbReference type="InParanoid" id="A0A1J7IWI2"/>
<dbReference type="InterPro" id="IPR016166">
    <property type="entry name" value="FAD-bd_PCMH"/>
</dbReference>
<evidence type="ECO:0000256" key="3">
    <source>
        <dbReference type="ARBA" id="ARBA00022827"/>
    </source>
</evidence>
<dbReference type="EMBL" id="KV875095">
    <property type="protein sequence ID" value="OIW31661.1"/>
    <property type="molecule type" value="Genomic_DNA"/>
</dbReference>
<dbReference type="PROSITE" id="PS51387">
    <property type="entry name" value="FAD_PCMH"/>
    <property type="match status" value="1"/>
</dbReference>
<dbReference type="Gene3D" id="3.30.43.10">
    <property type="entry name" value="Uridine Diphospho-n-acetylenolpyruvylglucosamine Reductase, domain 2"/>
    <property type="match status" value="1"/>
</dbReference>
<feature type="chain" id="PRO_5012430579" evidence="5">
    <location>
        <begin position="20"/>
        <end position="485"/>
    </location>
</feature>
<dbReference type="Proteomes" id="UP000182658">
    <property type="component" value="Unassembled WGS sequence"/>
</dbReference>
<evidence type="ECO:0000256" key="2">
    <source>
        <dbReference type="ARBA" id="ARBA00022630"/>
    </source>
</evidence>
<dbReference type="Pfam" id="PF01565">
    <property type="entry name" value="FAD_binding_4"/>
    <property type="match status" value="1"/>
</dbReference>
<evidence type="ECO:0000313" key="7">
    <source>
        <dbReference type="EMBL" id="OIW31661.1"/>
    </source>
</evidence>
<dbReference type="GO" id="GO:0071949">
    <property type="term" value="F:FAD binding"/>
    <property type="evidence" value="ECO:0007669"/>
    <property type="project" value="InterPro"/>
</dbReference>
<name>A0A1J7IWI2_9PEZI</name>
<proteinExistence type="inferred from homology"/>
<keyword evidence="4" id="KW-0560">Oxidoreductase</keyword>
<accession>A0A1J7IWI2</accession>
<keyword evidence="5" id="KW-0732">Signal</keyword>
<dbReference type="Gene3D" id="3.40.462.20">
    <property type="match status" value="1"/>
</dbReference>
<evidence type="ECO:0000313" key="8">
    <source>
        <dbReference type="Proteomes" id="UP000182658"/>
    </source>
</evidence>
<feature type="signal peptide" evidence="5">
    <location>
        <begin position="1"/>
        <end position="19"/>
    </location>
</feature>
<keyword evidence="2" id="KW-0285">Flavoprotein</keyword>
<dbReference type="OrthoDB" id="2151789at2759"/>
<evidence type="ECO:0000256" key="5">
    <source>
        <dbReference type="SAM" id="SignalP"/>
    </source>
</evidence>
<reference evidence="7 8" key="1">
    <citation type="submission" date="2016-10" db="EMBL/GenBank/DDBJ databases">
        <title>Draft genome sequence of Coniochaeta ligniaria NRRL30616, a lignocellulolytic fungus for bioabatement of inhibitors in plant biomass hydrolysates.</title>
        <authorList>
            <consortium name="DOE Joint Genome Institute"/>
            <person name="Jimenez D.J."/>
            <person name="Hector R.E."/>
            <person name="Riley R."/>
            <person name="Sun H."/>
            <person name="Grigoriev I.V."/>
            <person name="Van Elsas J.D."/>
            <person name="Nichols N.N."/>
        </authorList>
    </citation>
    <scope>NUCLEOTIDE SEQUENCE [LARGE SCALE GENOMIC DNA]</scope>
    <source>
        <strain evidence="7 8">NRRL 30616</strain>
    </source>
</reference>
<gene>
    <name evidence="7" type="ORF">CONLIGDRAFT_652662</name>
</gene>
<dbReference type="Pfam" id="PF08031">
    <property type="entry name" value="BBE"/>
    <property type="match status" value="1"/>
</dbReference>
<dbReference type="InterPro" id="IPR016169">
    <property type="entry name" value="FAD-bd_PCMH_sub2"/>
</dbReference>
<dbReference type="PANTHER" id="PTHR42973:SF13">
    <property type="entry name" value="FAD-BINDING PCMH-TYPE DOMAIN-CONTAINING PROTEIN"/>
    <property type="match status" value="1"/>
</dbReference>
<dbReference type="InterPro" id="IPR036318">
    <property type="entry name" value="FAD-bd_PCMH-like_sf"/>
</dbReference>
<dbReference type="STRING" id="1408157.A0A1J7IWI2"/>
<dbReference type="AlphaFoldDB" id="A0A1J7IWI2"/>
<dbReference type="InterPro" id="IPR050416">
    <property type="entry name" value="FAD-linked_Oxidoreductase"/>
</dbReference>
<keyword evidence="3" id="KW-0274">FAD</keyword>
<sequence>MSLPVLATAFCLAVEGVSLAGMLTKPASICNIIQDSISTESAVLYPDSTYEFGNDTHHWMSSSSQTPTCVLEAGSPEDLSVAMKVVGCSRTPFAIMSGGHTSNPEFSSTTGVHISLKRFNQLVFSADNSTVEVGTGWTWADLYTALDPTGYNVVGGRTVGPGVGGFTLGGGYSWKTNQFGLTCDTVKSYNLVLPNGTITRASETGNEDLFFALKGGLNRFGAVTSVEFYTHKQSPRVYGGLLIYSGDAIDAVLNATAAFNSENKDPKAQVITTLEAMANIGTLATVNLFYDGPTEPSSFDVFDGIKSALSTVTNNQSFATFIKSIPGVPVTDLRGAFASFSTSALPQSFLAAVKSEFEALSANMSSHSGSTVSYDIEPFTLYGEHATDSAYPHSKSPLPLNLYFAWTSPADDEYWNTAMKESLARLKKVATAQGIYDPEFAVYPNYASASTTAEELYGANTQRLREIKDQIDPKRIMDLAGGFDI</sequence>
<evidence type="ECO:0000256" key="4">
    <source>
        <dbReference type="ARBA" id="ARBA00023002"/>
    </source>
</evidence>
<evidence type="ECO:0000259" key="6">
    <source>
        <dbReference type="PROSITE" id="PS51387"/>
    </source>
</evidence>
<dbReference type="InterPro" id="IPR006094">
    <property type="entry name" value="Oxid_FAD_bind_N"/>
</dbReference>
<dbReference type="PANTHER" id="PTHR42973">
    <property type="entry name" value="BINDING OXIDOREDUCTASE, PUTATIVE (AFU_ORTHOLOGUE AFUA_1G17690)-RELATED"/>
    <property type="match status" value="1"/>
</dbReference>
<dbReference type="Gene3D" id="3.30.465.10">
    <property type="match status" value="1"/>
</dbReference>
<feature type="domain" description="FAD-binding PCMH-type" evidence="6">
    <location>
        <begin position="63"/>
        <end position="233"/>
    </location>
</feature>
<organism evidence="7 8">
    <name type="scientific">Coniochaeta ligniaria NRRL 30616</name>
    <dbReference type="NCBI Taxonomy" id="1408157"/>
    <lineage>
        <taxon>Eukaryota</taxon>
        <taxon>Fungi</taxon>
        <taxon>Dikarya</taxon>
        <taxon>Ascomycota</taxon>
        <taxon>Pezizomycotina</taxon>
        <taxon>Sordariomycetes</taxon>
        <taxon>Sordariomycetidae</taxon>
        <taxon>Coniochaetales</taxon>
        <taxon>Coniochaetaceae</taxon>
        <taxon>Coniochaeta</taxon>
    </lineage>
</organism>
<protein>
    <submittedName>
        <fullName evidence="7">FAD-binding domain-containing protein</fullName>
    </submittedName>
</protein>
<comment type="similarity">
    <text evidence="1">Belongs to the oxygen-dependent FAD-linked oxidoreductase family.</text>
</comment>
<dbReference type="InterPro" id="IPR012951">
    <property type="entry name" value="BBE"/>
</dbReference>
<dbReference type="InterPro" id="IPR016167">
    <property type="entry name" value="FAD-bd_PCMH_sub1"/>
</dbReference>
<keyword evidence="8" id="KW-1185">Reference proteome</keyword>
<dbReference type="GO" id="GO:0016491">
    <property type="term" value="F:oxidoreductase activity"/>
    <property type="evidence" value="ECO:0007669"/>
    <property type="project" value="UniProtKB-KW"/>
</dbReference>
<evidence type="ECO:0000256" key="1">
    <source>
        <dbReference type="ARBA" id="ARBA00005466"/>
    </source>
</evidence>
<dbReference type="SUPFAM" id="SSF56176">
    <property type="entry name" value="FAD-binding/transporter-associated domain-like"/>
    <property type="match status" value="1"/>
</dbReference>